<dbReference type="KEGG" id="amob:HG15A2_08200"/>
<dbReference type="EMBL" id="CP036263">
    <property type="protein sequence ID" value="QDS97557.1"/>
    <property type="molecule type" value="Genomic_DNA"/>
</dbReference>
<evidence type="ECO:0000313" key="2">
    <source>
        <dbReference type="Proteomes" id="UP000319852"/>
    </source>
</evidence>
<dbReference type="AlphaFoldDB" id="A0A517MS02"/>
<protein>
    <submittedName>
        <fullName evidence="1">Uncharacterized protein</fullName>
    </submittedName>
</protein>
<name>A0A517MS02_9BACT</name>
<proteinExistence type="predicted"/>
<sequence length="111" mass="11888">MVDDIREGGNRADGDRVGGILVGELPADDAPDDALVVVLLVVEHLEVACPVVACPEDEYLEDVGRLRAIASVGHPLRADAVLAEFVACFAGNHRPPHHSVALQVLWMVDPY</sequence>
<evidence type="ECO:0000313" key="1">
    <source>
        <dbReference type="EMBL" id="QDS97557.1"/>
    </source>
</evidence>
<organism evidence="1 2">
    <name type="scientific">Adhaeretor mobilis</name>
    <dbReference type="NCBI Taxonomy" id="1930276"/>
    <lineage>
        <taxon>Bacteria</taxon>
        <taxon>Pseudomonadati</taxon>
        <taxon>Planctomycetota</taxon>
        <taxon>Planctomycetia</taxon>
        <taxon>Pirellulales</taxon>
        <taxon>Lacipirellulaceae</taxon>
        <taxon>Adhaeretor</taxon>
    </lineage>
</organism>
<accession>A0A517MS02</accession>
<keyword evidence="2" id="KW-1185">Reference proteome</keyword>
<gene>
    <name evidence="1" type="ORF">HG15A2_08200</name>
</gene>
<reference evidence="1 2" key="1">
    <citation type="submission" date="2019-02" db="EMBL/GenBank/DDBJ databases">
        <title>Deep-cultivation of Planctomycetes and their phenomic and genomic characterization uncovers novel biology.</title>
        <authorList>
            <person name="Wiegand S."/>
            <person name="Jogler M."/>
            <person name="Boedeker C."/>
            <person name="Pinto D."/>
            <person name="Vollmers J."/>
            <person name="Rivas-Marin E."/>
            <person name="Kohn T."/>
            <person name="Peeters S.H."/>
            <person name="Heuer A."/>
            <person name="Rast P."/>
            <person name="Oberbeckmann S."/>
            <person name="Bunk B."/>
            <person name="Jeske O."/>
            <person name="Meyerdierks A."/>
            <person name="Storesund J.E."/>
            <person name="Kallscheuer N."/>
            <person name="Luecker S."/>
            <person name="Lage O.M."/>
            <person name="Pohl T."/>
            <person name="Merkel B.J."/>
            <person name="Hornburger P."/>
            <person name="Mueller R.-W."/>
            <person name="Bruemmer F."/>
            <person name="Labrenz M."/>
            <person name="Spormann A.M."/>
            <person name="Op den Camp H."/>
            <person name="Overmann J."/>
            <person name="Amann R."/>
            <person name="Jetten M.S.M."/>
            <person name="Mascher T."/>
            <person name="Medema M.H."/>
            <person name="Devos D.P."/>
            <person name="Kaster A.-K."/>
            <person name="Ovreas L."/>
            <person name="Rohde M."/>
            <person name="Galperin M.Y."/>
            <person name="Jogler C."/>
        </authorList>
    </citation>
    <scope>NUCLEOTIDE SEQUENCE [LARGE SCALE GENOMIC DNA]</scope>
    <source>
        <strain evidence="1 2">HG15A2</strain>
    </source>
</reference>
<dbReference type="Proteomes" id="UP000319852">
    <property type="component" value="Chromosome"/>
</dbReference>